<keyword evidence="3" id="KW-1185">Reference proteome</keyword>
<evidence type="ECO:0000313" key="2">
    <source>
        <dbReference type="EMBL" id="KAL3651835.1"/>
    </source>
</evidence>
<protein>
    <submittedName>
        <fullName evidence="1">Uncharacterized protein</fullName>
    </submittedName>
</protein>
<accession>A0ABD3D3I0</accession>
<evidence type="ECO:0000313" key="3">
    <source>
        <dbReference type="Proteomes" id="UP001632038"/>
    </source>
</evidence>
<organism evidence="1 3">
    <name type="scientific">Castilleja foliolosa</name>
    <dbReference type="NCBI Taxonomy" id="1961234"/>
    <lineage>
        <taxon>Eukaryota</taxon>
        <taxon>Viridiplantae</taxon>
        <taxon>Streptophyta</taxon>
        <taxon>Embryophyta</taxon>
        <taxon>Tracheophyta</taxon>
        <taxon>Spermatophyta</taxon>
        <taxon>Magnoliopsida</taxon>
        <taxon>eudicotyledons</taxon>
        <taxon>Gunneridae</taxon>
        <taxon>Pentapetalae</taxon>
        <taxon>asterids</taxon>
        <taxon>lamiids</taxon>
        <taxon>Lamiales</taxon>
        <taxon>Orobanchaceae</taxon>
        <taxon>Pedicularideae</taxon>
        <taxon>Castillejinae</taxon>
        <taxon>Castilleja</taxon>
    </lineage>
</organism>
<dbReference type="Proteomes" id="UP001632038">
    <property type="component" value="Unassembled WGS sequence"/>
</dbReference>
<comment type="caution">
    <text evidence="1">The sequence shown here is derived from an EMBL/GenBank/DDBJ whole genome shotgun (WGS) entry which is preliminary data.</text>
</comment>
<proteinExistence type="predicted"/>
<name>A0ABD3D3I0_9LAMI</name>
<reference evidence="1" key="2">
    <citation type="submission" date="2024-11" db="EMBL/GenBank/DDBJ databases">
        <authorList>
            <person name="Burger M."/>
            <person name="Chory J."/>
        </authorList>
    </citation>
    <scope>NUCLEOTIDE SEQUENCE</scope>
    <source>
        <strain evidence="1">Tecolote</strain>
        <tissue evidence="1">Flower</tissue>
    </source>
</reference>
<dbReference type="EMBL" id="JAVIJP010000006">
    <property type="protein sequence ID" value="KAL3651835.1"/>
    <property type="molecule type" value="Genomic_DNA"/>
</dbReference>
<gene>
    <name evidence="2" type="ORF">CASFOL_004837</name>
    <name evidence="1" type="ORF">CASFOL_019124</name>
</gene>
<sequence>MKARRGKRTEPFGPSIVMKKWLNIKPKVYDFSEDETDIESEDDACSLKEEGKHDDHVDSTHGYQSLCSSKTARRINHFNNLRWLYWYPKMSATDLYCSVDYVKGVDGGLSRRLRGQVLRCHPRLGQIRLSLEPQERSCNALSPLILKIHEIELEVRDYKLDQYDLHDGVARAGDVLALTDLSLKFIASLRWRQIYFEGGSGEAEEERVLGFGLPERGSADYLRGSNGKRQRRRWWL</sequence>
<evidence type="ECO:0000313" key="1">
    <source>
        <dbReference type="EMBL" id="KAL3636825.1"/>
    </source>
</evidence>
<dbReference type="AlphaFoldDB" id="A0ABD3D3I0"/>
<reference evidence="1" key="1">
    <citation type="journal article" date="2024" name="IScience">
        <title>Strigolactones Initiate the Formation of Haustorium-like Structures in Castilleja.</title>
        <authorList>
            <person name="Buerger M."/>
            <person name="Peterson D."/>
            <person name="Chory J."/>
        </authorList>
    </citation>
    <scope>NUCLEOTIDE SEQUENCE</scope>
    <source>
        <strain evidence="1">Tecolote</strain>
        <tissue evidence="1">Flower</tissue>
    </source>
</reference>
<dbReference type="EMBL" id="JAVIJP010000026">
    <property type="protein sequence ID" value="KAL3636825.1"/>
    <property type="molecule type" value="Genomic_DNA"/>
</dbReference>